<name>A0A9W4X8E0_9ASCO</name>
<reference evidence="2" key="1">
    <citation type="submission" date="2022-12" db="EMBL/GenBank/DDBJ databases">
        <authorList>
            <person name="Brejova B."/>
        </authorList>
    </citation>
    <scope>NUCLEOTIDE SEQUENCE</scope>
</reference>
<accession>A0A9W4X8E0</accession>
<evidence type="ECO:0000313" key="2">
    <source>
        <dbReference type="EMBL" id="CAI5755910.1"/>
    </source>
</evidence>
<dbReference type="AlphaFoldDB" id="A0A9W4X8E0"/>
<organism evidence="2 3">
    <name type="scientific">Candida verbasci</name>
    <dbReference type="NCBI Taxonomy" id="1227364"/>
    <lineage>
        <taxon>Eukaryota</taxon>
        <taxon>Fungi</taxon>
        <taxon>Dikarya</taxon>
        <taxon>Ascomycota</taxon>
        <taxon>Saccharomycotina</taxon>
        <taxon>Pichiomycetes</taxon>
        <taxon>Debaryomycetaceae</taxon>
        <taxon>Candida/Lodderomyces clade</taxon>
        <taxon>Candida</taxon>
    </lineage>
</organism>
<sequence length="148" mass="17109">MFPSTFLFKQLPIFKSIPAKVLINAQHQQQIPAKLLVPNYKAKSNTGLHQLRILSLPLSSAMGRRKATILDVHNFIWSYIKRHNLEDKYDGRLIYCDERLKKIYDTKIVTCFISSNLDMYKRLSKHMYAPNEIVGLGKKSLPPPPKIN</sequence>
<dbReference type="InterPro" id="IPR003121">
    <property type="entry name" value="SWIB_MDM2_domain"/>
</dbReference>
<feature type="domain" description="DM2" evidence="1">
    <location>
        <begin position="47"/>
        <end position="129"/>
    </location>
</feature>
<dbReference type="OrthoDB" id="10251073at2759"/>
<dbReference type="InterPro" id="IPR036885">
    <property type="entry name" value="SWIB_MDM2_dom_sf"/>
</dbReference>
<dbReference type="CDD" id="cd10567">
    <property type="entry name" value="SWIB-MDM2_like"/>
    <property type="match status" value="1"/>
</dbReference>
<dbReference type="Proteomes" id="UP001152885">
    <property type="component" value="Unassembled WGS sequence"/>
</dbReference>
<proteinExistence type="predicted"/>
<dbReference type="PANTHER" id="PTHR13844">
    <property type="entry name" value="SWI/SNF-RELATED MATRIX-ASSOCIATED ACTIN-DEPENDENT REGULATOR OF CHROMATIN SUBFAMILY D"/>
    <property type="match status" value="1"/>
</dbReference>
<keyword evidence="3" id="KW-1185">Reference proteome</keyword>
<dbReference type="Gene3D" id="1.10.245.10">
    <property type="entry name" value="SWIB/MDM2 domain"/>
    <property type="match status" value="1"/>
</dbReference>
<gene>
    <name evidence="2" type="ORF">CANVERA_P0426</name>
</gene>
<dbReference type="Pfam" id="PF02201">
    <property type="entry name" value="SWIB"/>
    <property type="match status" value="1"/>
</dbReference>
<protein>
    <recommendedName>
        <fullName evidence="1">DM2 domain-containing protein</fullName>
    </recommendedName>
</protein>
<evidence type="ECO:0000313" key="3">
    <source>
        <dbReference type="Proteomes" id="UP001152885"/>
    </source>
</evidence>
<dbReference type="InterPro" id="IPR019835">
    <property type="entry name" value="SWIB_domain"/>
</dbReference>
<dbReference type="EMBL" id="CANTUO010000001">
    <property type="protein sequence ID" value="CAI5755910.1"/>
    <property type="molecule type" value="Genomic_DNA"/>
</dbReference>
<dbReference type="PROSITE" id="PS51925">
    <property type="entry name" value="SWIB_MDM2"/>
    <property type="match status" value="1"/>
</dbReference>
<dbReference type="SUPFAM" id="SSF47592">
    <property type="entry name" value="SWIB/MDM2 domain"/>
    <property type="match status" value="1"/>
</dbReference>
<comment type="caution">
    <text evidence="2">The sequence shown here is derived from an EMBL/GenBank/DDBJ whole genome shotgun (WGS) entry which is preliminary data.</text>
</comment>
<dbReference type="SMART" id="SM00151">
    <property type="entry name" value="SWIB"/>
    <property type="match status" value="1"/>
</dbReference>
<evidence type="ECO:0000259" key="1">
    <source>
        <dbReference type="PROSITE" id="PS51925"/>
    </source>
</evidence>